<sequence length="109" mass="12084">MASLITCPHCGVRPKEEFTIRGDAKPVRPAPEAKFDAWDDYVHLRVNVRGVMHEHWQHSGGCRRWLVVERDTFSHDVHGVTDAAEFARARAKAGTTGKAAKPAKGRATP</sequence>
<protein>
    <submittedName>
        <fullName evidence="1">Sarcosine oxidase subunit delta</fullName>
    </submittedName>
</protein>
<dbReference type="Pfam" id="PF04267">
    <property type="entry name" value="SoxD"/>
    <property type="match status" value="1"/>
</dbReference>
<dbReference type="Gene3D" id="3.30.2270.10">
    <property type="entry name" value="Folate-binding superfamily"/>
    <property type="match status" value="1"/>
</dbReference>
<organism evidence="1 2">
    <name type="scientific">Hoeflea ulvae</name>
    <dbReference type="NCBI Taxonomy" id="2983764"/>
    <lineage>
        <taxon>Bacteria</taxon>
        <taxon>Pseudomonadati</taxon>
        <taxon>Pseudomonadota</taxon>
        <taxon>Alphaproteobacteria</taxon>
        <taxon>Hyphomicrobiales</taxon>
        <taxon>Rhizobiaceae</taxon>
        <taxon>Hoeflea</taxon>
    </lineage>
</organism>
<comment type="caution">
    <text evidence="1">The sequence shown here is derived from an EMBL/GenBank/DDBJ whole genome shotgun (WGS) entry which is preliminary data.</text>
</comment>
<keyword evidence="2" id="KW-1185">Reference proteome</keyword>
<gene>
    <name evidence="1" type="ORF">OEG82_17095</name>
</gene>
<dbReference type="EMBL" id="JAOVZQ010000001">
    <property type="protein sequence ID" value="MCY0095722.1"/>
    <property type="molecule type" value="Genomic_DNA"/>
</dbReference>
<proteinExistence type="predicted"/>
<name>A0ABT3YIJ4_9HYPH</name>
<dbReference type="InterPro" id="IPR006279">
    <property type="entry name" value="SoxD"/>
</dbReference>
<dbReference type="Proteomes" id="UP001081283">
    <property type="component" value="Unassembled WGS sequence"/>
</dbReference>
<accession>A0ABT3YIJ4</accession>
<dbReference type="InterPro" id="IPR038561">
    <property type="entry name" value="SoxD_sf"/>
</dbReference>
<reference evidence="1" key="1">
    <citation type="submission" date="2022-10" db="EMBL/GenBank/DDBJ databases">
        <title>Hoeflea sp. J2-29, isolated from marine algae.</title>
        <authorList>
            <person name="Kristyanto S."/>
            <person name="Kim J.M."/>
            <person name="Jeon C.O."/>
        </authorList>
    </citation>
    <scope>NUCLEOTIDE SEQUENCE</scope>
    <source>
        <strain evidence="1">J2-29</strain>
    </source>
</reference>
<evidence type="ECO:0000313" key="1">
    <source>
        <dbReference type="EMBL" id="MCY0095722.1"/>
    </source>
</evidence>
<evidence type="ECO:0000313" key="2">
    <source>
        <dbReference type="Proteomes" id="UP001081283"/>
    </source>
</evidence>
<dbReference type="RefSeq" id="WP_267613596.1">
    <property type="nucleotide sequence ID" value="NZ_JAOVZQ010000001.1"/>
</dbReference>